<accession>A0A0A0C3H2</accession>
<organism evidence="1 2">
    <name type="scientific">Cellulomonas bogoriensis 69B4 = DSM 16987</name>
    <dbReference type="NCBI Taxonomy" id="1386082"/>
    <lineage>
        <taxon>Bacteria</taxon>
        <taxon>Bacillati</taxon>
        <taxon>Actinomycetota</taxon>
        <taxon>Actinomycetes</taxon>
        <taxon>Micrococcales</taxon>
        <taxon>Cellulomonadaceae</taxon>
        <taxon>Cellulomonas</taxon>
    </lineage>
</organism>
<name>A0A0A0C3H2_9CELL</name>
<reference evidence="1 2" key="1">
    <citation type="submission" date="2013-08" db="EMBL/GenBank/DDBJ databases">
        <title>Genome sequencing of Cellulomonas bogoriensis 69B4.</title>
        <authorList>
            <person name="Chen F."/>
            <person name="Li Y."/>
            <person name="Wang G."/>
        </authorList>
    </citation>
    <scope>NUCLEOTIDE SEQUENCE [LARGE SCALE GENOMIC DNA]</scope>
    <source>
        <strain evidence="1 2">69B4</strain>
    </source>
</reference>
<protein>
    <submittedName>
        <fullName evidence="1">Uncharacterized protein</fullName>
    </submittedName>
</protein>
<dbReference type="EMBL" id="AXCZ01000001">
    <property type="protein sequence ID" value="KGM14587.1"/>
    <property type="molecule type" value="Genomic_DNA"/>
</dbReference>
<dbReference type="Proteomes" id="UP000054314">
    <property type="component" value="Unassembled WGS sequence"/>
</dbReference>
<keyword evidence="2" id="KW-1185">Reference proteome</keyword>
<gene>
    <name evidence="1" type="ORF">N869_05090</name>
</gene>
<proteinExistence type="predicted"/>
<evidence type="ECO:0000313" key="2">
    <source>
        <dbReference type="Proteomes" id="UP000054314"/>
    </source>
</evidence>
<evidence type="ECO:0000313" key="1">
    <source>
        <dbReference type="EMBL" id="KGM14587.1"/>
    </source>
</evidence>
<comment type="caution">
    <text evidence="1">The sequence shown here is derived from an EMBL/GenBank/DDBJ whole genome shotgun (WGS) entry which is preliminary data.</text>
</comment>
<dbReference type="AlphaFoldDB" id="A0A0A0C3H2"/>
<sequence>MIMMVPTSATAATTSLSGTVNCTGTRTVYNTVRTMAEPSRTDLFLTKAAGGARSGYSMYIGVYIVANGNYHRAYFASANRYGTLQSGNNYVVNTRFRMTAQMAQASRGTCSNSWGGTLTF</sequence>